<gene>
    <name evidence="1" type="ORF">CBX34_021380</name>
</gene>
<reference evidence="1" key="1">
    <citation type="submission" date="2018-07" db="EMBL/GenBank/DDBJ databases">
        <authorList>
            <consortium name="PulseNet: The National Subtyping Network for Foodborne Disease Surveillance"/>
            <person name="Tarr C.L."/>
            <person name="Trees E."/>
            <person name="Katz L.S."/>
            <person name="Carleton-Romer H.A."/>
            <person name="Stroika S."/>
            <person name="Kucerova Z."/>
            <person name="Roache K.F."/>
            <person name="Sabol A.L."/>
            <person name="Besser J."/>
            <person name="Gerner-Smidt P."/>
        </authorList>
    </citation>
    <scope>NUCLEOTIDE SEQUENCE</scope>
    <source>
        <strain evidence="1">08-0470</strain>
    </source>
</reference>
<name>A0ACC5L7J2_SALER</name>
<comment type="caution">
    <text evidence="1">The sequence shown here is derived from an EMBL/GenBank/DDBJ whole genome shotgun (WGS) entry which is preliminary data.</text>
</comment>
<evidence type="ECO:0000313" key="2">
    <source>
        <dbReference type="Proteomes" id="UP000839906"/>
    </source>
</evidence>
<proteinExistence type="predicted"/>
<protein>
    <submittedName>
        <fullName evidence="1">Capsid portal protein</fullName>
    </submittedName>
</protein>
<accession>A0ACC5L7J2</accession>
<evidence type="ECO:0000313" key="1">
    <source>
        <dbReference type="EMBL" id="MBA3092587.1"/>
    </source>
</evidence>
<dbReference type="EMBL" id="AAGWGZ020000045">
    <property type="protein sequence ID" value="MBA3092587.1"/>
    <property type="molecule type" value="Genomic_DNA"/>
</dbReference>
<dbReference type="Proteomes" id="UP000839906">
    <property type="component" value="Unassembled WGS sequence"/>
</dbReference>
<sequence>MNKRKPRKAVAMTASALQKMEAFTFGEPVLVLDKRDILDYVECISNGKWYEPPVSFSGLAKSLRSAVHHSSPIYVKRNVLASTYIPPPLLSRQDFSRFALDYLVFGIAARGDDLPPVNSASLN</sequence>
<organism evidence="1 2">
    <name type="scientific">Salmonella enterica</name>
    <name type="common">Salmonella choleraesuis</name>
    <dbReference type="NCBI Taxonomy" id="28901"/>
    <lineage>
        <taxon>Bacteria</taxon>
        <taxon>Pseudomonadati</taxon>
        <taxon>Pseudomonadota</taxon>
        <taxon>Gammaproteobacteria</taxon>
        <taxon>Enterobacterales</taxon>
        <taxon>Enterobacteriaceae</taxon>
        <taxon>Salmonella</taxon>
    </lineage>
</organism>